<dbReference type="Proteomes" id="UP001196408">
    <property type="component" value="Unassembled WGS sequence"/>
</dbReference>
<evidence type="ECO:0000256" key="3">
    <source>
        <dbReference type="ARBA" id="ARBA00022679"/>
    </source>
</evidence>
<keyword evidence="5" id="KW-0479">Metal-binding</keyword>
<keyword evidence="12" id="KW-0662">Pyridine nucleotide biosynthesis</keyword>
<dbReference type="GO" id="GO:0004515">
    <property type="term" value="F:nicotinate-nucleotide adenylyltransferase activity"/>
    <property type="evidence" value="ECO:0007669"/>
    <property type="project" value="UniProtKB-UniRule"/>
</dbReference>
<organism evidence="14 16">
    <name type="scientific">Catenibacterium mitsuokai</name>
    <dbReference type="NCBI Taxonomy" id="100886"/>
    <lineage>
        <taxon>Bacteria</taxon>
        <taxon>Bacillati</taxon>
        <taxon>Bacillota</taxon>
        <taxon>Erysipelotrichia</taxon>
        <taxon>Erysipelotrichales</taxon>
        <taxon>Coprobacillaceae</taxon>
        <taxon>Catenibacterium</taxon>
    </lineage>
</organism>
<dbReference type="RefSeq" id="WP_217746872.1">
    <property type="nucleotide sequence ID" value="NZ_JAHOEB010000002.1"/>
</dbReference>
<dbReference type="CDD" id="cd00077">
    <property type="entry name" value="HDc"/>
    <property type="match status" value="1"/>
</dbReference>
<evidence type="ECO:0000256" key="12">
    <source>
        <dbReference type="HAMAP-Rule" id="MF_00244"/>
    </source>
</evidence>
<dbReference type="GO" id="GO:0046872">
    <property type="term" value="F:metal ion binding"/>
    <property type="evidence" value="ECO:0007669"/>
    <property type="project" value="UniProtKB-KW"/>
</dbReference>
<keyword evidence="7" id="KW-0378">Hydrolase</keyword>
<name>A0AAW4MXZ6_9FIRM</name>
<dbReference type="InterPro" id="IPR003607">
    <property type="entry name" value="HD/PDEase_dom"/>
</dbReference>
<evidence type="ECO:0000256" key="7">
    <source>
        <dbReference type="ARBA" id="ARBA00022801"/>
    </source>
</evidence>
<comment type="pathway">
    <text evidence="2 12">Cofactor biosynthesis; NAD(+) biosynthesis; deamido-NAD(+) from nicotinate D-ribonucleotide: step 1/1.</text>
</comment>
<evidence type="ECO:0000256" key="2">
    <source>
        <dbReference type="ARBA" id="ARBA00005019"/>
    </source>
</evidence>
<dbReference type="PANTHER" id="PTHR39321:SF3">
    <property type="entry name" value="PHOSPHOPANTETHEINE ADENYLYLTRANSFERASE"/>
    <property type="match status" value="1"/>
</dbReference>
<evidence type="ECO:0000256" key="4">
    <source>
        <dbReference type="ARBA" id="ARBA00022695"/>
    </source>
</evidence>
<dbReference type="NCBIfam" id="NF005519">
    <property type="entry name" value="PRK07152.1"/>
    <property type="match status" value="1"/>
</dbReference>
<dbReference type="Pfam" id="PF01467">
    <property type="entry name" value="CTP_transf_like"/>
    <property type="match status" value="1"/>
</dbReference>
<evidence type="ECO:0000256" key="1">
    <source>
        <dbReference type="ARBA" id="ARBA00002324"/>
    </source>
</evidence>
<proteinExistence type="inferred from homology"/>
<dbReference type="PANTHER" id="PTHR39321">
    <property type="entry name" value="NICOTINATE-NUCLEOTIDE ADENYLYLTRANSFERASE-RELATED"/>
    <property type="match status" value="1"/>
</dbReference>
<dbReference type="EC" id="2.7.7.18" evidence="12"/>
<evidence type="ECO:0000259" key="13">
    <source>
        <dbReference type="SMART" id="SM00471"/>
    </source>
</evidence>
<dbReference type="InterPro" id="IPR004821">
    <property type="entry name" value="Cyt_trans-like"/>
</dbReference>
<dbReference type="CDD" id="cd02165">
    <property type="entry name" value="NMNAT"/>
    <property type="match status" value="1"/>
</dbReference>
<evidence type="ECO:0000256" key="5">
    <source>
        <dbReference type="ARBA" id="ARBA00022723"/>
    </source>
</evidence>
<comment type="caution">
    <text evidence="14">The sequence shown here is derived from an EMBL/GenBank/DDBJ whole genome shotgun (WGS) entry which is preliminary data.</text>
</comment>
<keyword evidence="8 12" id="KW-0067">ATP-binding</keyword>
<evidence type="ECO:0000256" key="11">
    <source>
        <dbReference type="ARBA" id="ARBA00049417"/>
    </source>
</evidence>
<keyword evidence="12" id="KW-0520">NAD</keyword>
<dbReference type="Pfam" id="PF01966">
    <property type="entry name" value="HD"/>
    <property type="match status" value="1"/>
</dbReference>
<dbReference type="Proteomes" id="UP001197492">
    <property type="component" value="Unassembled WGS sequence"/>
</dbReference>
<evidence type="ECO:0000256" key="8">
    <source>
        <dbReference type="ARBA" id="ARBA00022840"/>
    </source>
</evidence>
<comment type="catalytic activity">
    <reaction evidence="11">
        <text>P(1),P(4)-bis(5'-adenosyl) tetraphosphate + H2O = 2 ADP + 2 H(+)</text>
        <dbReference type="Rhea" id="RHEA:24252"/>
        <dbReference type="ChEBI" id="CHEBI:15377"/>
        <dbReference type="ChEBI" id="CHEBI:15378"/>
        <dbReference type="ChEBI" id="CHEBI:58141"/>
        <dbReference type="ChEBI" id="CHEBI:456216"/>
        <dbReference type="EC" id="3.6.1.41"/>
    </reaction>
</comment>
<dbReference type="EMBL" id="JAHOEL010000002">
    <property type="protein sequence ID" value="MBV3391771.1"/>
    <property type="molecule type" value="Genomic_DNA"/>
</dbReference>
<dbReference type="SMART" id="SM00471">
    <property type="entry name" value="HDc"/>
    <property type="match status" value="1"/>
</dbReference>
<evidence type="ECO:0000256" key="9">
    <source>
        <dbReference type="ARBA" id="ARBA00023004"/>
    </source>
</evidence>
<accession>A0AAW4MXZ6</accession>
<feature type="domain" description="HD/PDEase" evidence="13">
    <location>
        <begin position="194"/>
        <end position="319"/>
    </location>
</feature>
<dbReference type="GO" id="GO:0005524">
    <property type="term" value="F:ATP binding"/>
    <property type="evidence" value="ECO:0007669"/>
    <property type="project" value="UniProtKB-KW"/>
</dbReference>
<evidence type="ECO:0000313" key="14">
    <source>
        <dbReference type="EMBL" id="MBV3381748.1"/>
    </source>
</evidence>
<dbReference type="AlphaFoldDB" id="A0AAW4MXZ6"/>
<keyword evidence="3 12" id="KW-0808">Transferase</keyword>
<comment type="catalytic activity">
    <reaction evidence="10 12">
        <text>nicotinate beta-D-ribonucleotide + ATP + H(+) = deamido-NAD(+) + diphosphate</text>
        <dbReference type="Rhea" id="RHEA:22860"/>
        <dbReference type="ChEBI" id="CHEBI:15378"/>
        <dbReference type="ChEBI" id="CHEBI:30616"/>
        <dbReference type="ChEBI" id="CHEBI:33019"/>
        <dbReference type="ChEBI" id="CHEBI:57502"/>
        <dbReference type="ChEBI" id="CHEBI:58437"/>
        <dbReference type="EC" id="2.7.7.18"/>
    </reaction>
</comment>
<reference evidence="14 17" key="1">
    <citation type="submission" date="2021-06" db="EMBL/GenBank/DDBJ databases">
        <title>Collection of gut derived symbiotic bacterial strains cultured from healthy donors.</title>
        <authorList>
            <person name="Lin H."/>
            <person name="Littmann E."/>
            <person name="Pamer E.G."/>
        </authorList>
    </citation>
    <scope>NUCLEOTIDE SEQUENCE</scope>
    <source>
        <strain evidence="15 17">MSK.21.70</strain>
        <strain evidence="14">MSK.21.82</strain>
    </source>
</reference>
<comment type="function">
    <text evidence="1 12">Catalyzes the reversible adenylation of nicotinate mononucleotide (NaMN) to nicotinic acid adenine dinucleotide (NaAD).</text>
</comment>
<keyword evidence="6 12" id="KW-0547">Nucleotide-binding</keyword>
<sequence length="366" mass="42297">MNIGLLGGSFDPIHKGHIEIAKEALSLLSLDSFYFIPTKNNPWKDKQNAPGDKRKEMIEIAIHQKPKMKVCTIELDSTSDEKNYTIDTIHALKEMYPEDNLYYLMGMDQAMAFEKWKQAEEISELVQLVAFNRGGYPITHPNLETYHFIKMDNVEITASSTEIKEGALDMLDKDVLKYISKNGLYLDTMIRNRMKEKRYKHTLSVASLTRDFCKSNGIDPLKGYIAGMMHDVAKEMPHDQAKKLMKKHYASHLDQPEPIWHQWLSRYVCENEFLISDEEILKAIEDHTTASTSMSLLGMCLYCADKLDPLRGYDSSEQITLCKHDIEAGFRNCLTDFYEFSTKKHRPIDPCFFEVYDKYVKGVNND</sequence>
<keyword evidence="9" id="KW-0408">Iron</keyword>
<dbReference type="InterPro" id="IPR005249">
    <property type="entry name" value="YqeK"/>
</dbReference>
<evidence type="ECO:0000256" key="6">
    <source>
        <dbReference type="ARBA" id="ARBA00022741"/>
    </source>
</evidence>
<evidence type="ECO:0000313" key="16">
    <source>
        <dbReference type="Proteomes" id="UP001196408"/>
    </source>
</evidence>
<dbReference type="EMBL" id="JAHOEF010000002">
    <property type="protein sequence ID" value="MBV3381748.1"/>
    <property type="molecule type" value="Genomic_DNA"/>
</dbReference>
<gene>
    <name evidence="12" type="primary">nadD</name>
    <name evidence="14" type="ORF">KSV97_00580</name>
    <name evidence="15" type="ORF">KSW06_00585</name>
</gene>
<dbReference type="NCBIfam" id="TIGR00482">
    <property type="entry name" value="nicotinate (nicotinamide) nucleotide adenylyltransferase"/>
    <property type="match status" value="1"/>
</dbReference>
<evidence type="ECO:0000313" key="17">
    <source>
        <dbReference type="Proteomes" id="UP001197492"/>
    </source>
</evidence>
<evidence type="ECO:0000256" key="10">
    <source>
        <dbReference type="ARBA" id="ARBA00048721"/>
    </source>
</evidence>
<keyword evidence="4 12" id="KW-0548">Nucleotidyltransferase</keyword>
<dbReference type="NCBIfam" id="TIGR00125">
    <property type="entry name" value="cyt_tran_rel"/>
    <property type="match status" value="1"/>
</dbReference>
<dbReference type="InterPro" id="IPR006674">
    <property type="entry name" value="HD_domain"/>
</dbReference>
<comment type="similarity">
    <text evidence="12">Belongs to the NadD family.</text>
</comment>
<protein>
    <recommendedName>
        <fullName evidence="12">Probable nicotinate-nucleotide adenylyltransferase</fullName>
        <ecNumber evidence="12">2.7.7.18</ecNumber>
    </recommendedName>
    <alternativeName>
        <fullName evidence="12">Deamido-NAD(+) diphosphorylase</fullName>
    </alternativeName>
    <alternativeName>
        <fullName evidence="12">Deamido-NAD(+) pyrophosphorylase</fullName>
    </alternativeName>
    <alternativeName>
        <fullName evidence="12">Nicotinate mononucleotide adenylyltransferase</fullName>
        <shortName evidence="12">NaMN adenylyltransferase</shortName>
    </alternativeName>
</protein>
<keyword evidence="17" id="KW-1185">Reference proteome</keyword>
<dbReference type="HAMAP" id="MF_00244">
    <property type="entry name" value="NaMN_adenylyltr"/>
    <property type="match status" value="1"/>
</dbReference>
<dbReference type="NCBIfam" id="TIGR00488">
    <property type="entry name" value="bis(5'-nucleosyl)-tetraphosphatase (symmetrical) YqeK"/>
    <property type="match status" value="1"/>
</dbReference>
<dbReference type="InterPro" id="IPR005248">
    <property type="entry name" value="NadD/NMNAT"/>
</dbReference>
<evidence type="ECO:0000313" key="15">
    <source>
        <dbReference type="EMBL" id="MBV3391771.1"/>
    </source>
</evidence>
<dbReference type="GO" id="GO:0009435">
    <property type="term" value="P:NAD+ biosynthetic process"/>
    <property type="evidence" value="ECO:0007669"/>
    <property type="project" value="UniProtKB-UniRule"/>
</dbReference>
<dbReference type="GO" id="GO:0008803">
    <property type="term" value="F:bis(5'-nucleosyl)-tetraphosphatase (symmetrical) activity"/>
    <property type="evidence" value="ECO:0007669"/>
    <property type="project" value="UniProtKB-EC"/>
</dbReference>